<keyword evidence="1" id="KW-1133">Transmembrane helix</keyword>
<dbReference type="GeneID" id="15297827"/>
<keyword evidence="1" id="KW-0472">Membrane</keyword>
<evidence type="ECO:0000313" key="2">
    <source>
        <dbReference type="EMBL" id="AGJ62766.1"/>
    </source>
</evidence>
<dbReference type="KEGG" id="sic:SiL_1318"/>
<sequence length="90" mass="9659">MRIGKVVSIVLYGLAALFTLGGIGLVTSPPSPSPTGVAIVGFSFDALFIILGIIAARKEPNKNENLTLIAGKGLFSPWYYNRGKPYILRH</sequence>
<name>M9UDY1_SACIS</name>
<keyword evidence="1" id="KW-0812">Transmembrane</keyword>
<reference evidence="2 3" key="1">
    <citation type="journal article" date="2013" name="Open Biol.">
        <title>Genomics and genetics of Sulfolobus islandicus LAL14/1, a model hyperthermophilic archaeon.</title>
        <authorList>
            <person name="Jaubert C."/>
            <person name="Danioux C."/>
            <person name="Oberto J."/>
            <person name="Cortez D."/>
            <person name="Bize A."/>
            <person name="Krupovic M."/>
            <person name="She Q."/>
            <person name="Forterre P."/>
            <person name="Prangishvili D."/>
            <person name="Sezonov G."/>
        </authorList>
    </citation>
    <scope>NUCLEOTIDE SEQUENCE [LARGE SCALE GENOMIC DNA]</scope>
    <source>
        <strain evidence="2">LAL14/1</strain>
    </source>
</reference>
<evidence type="ECO:0000256" key="1">
    <source>
        <dbReference type="SAM" id="Phobius"/>
    </source>
</evidence>
<gene>
    <name evidence="2" type="ORF">SiL_1318</name>
</gene>
<feature type="transmembrane region" description="Helical" evidence="1">
    <location>
        <begin position="7"/>
        <end position="26"/>
    </location>
</feature>
<dbReference type="RefSeq" id="WP_015581207.1">
    <property type="nucleotide sequence ID" value="NC_021058.1"/>
</dbReference>
<dbReference type="EMBL" id="CP003928">
    <property type="protein sequence ID" value="AGJ62766.1"/>
    <property type="molecule type" value="Genomic_DNA"/>
</dbReference>
<dbReference type="AlphaFoldDB" id="M9UDY1"/>
<dbReference type="Proteomes" id="UP000013006">
    <property type="component" value="Chromosome"/>
</dbReference>
<accession>M9UDY1</accession>
<proteinExistence type="predicted"/>
<evidence type="ECO:0000313" key="3">
    <source>
        <dbReference type="Proteomes" id="UP000013006"/>
    </source>
</evidence>
<feature type="transmembrane region" description="Helical" evidence="1">
    <location>
        <begin position="38"/>
        <end position="56"/>
    </location>
</feature>
<protein>
    <submittedName>
        <fullName evidence="2">Uncharacterized protein</fullName>
    </submittedName>
</protein>
<organism>
    <name type="scientific">Saccharolobus islandicus LAL14/1</name>
    <dbReference type="NCBI Taxonomy" id="1241935"/>
    <lineage>
        <taxon>Archaea</taxon>
        <taxon>Thermoproteota</taxon>
        <taxon>Thermoprotei</taxon>
        <taxon>Sulfolobales</taxon>
        <taxon>Sulfolobaceae</taxon>
        <taxon>Saccharolobus</taxon>
    </lineage>
</organism>
<dbReference type="HOGENOM" id="CLU_2434008_0_0_2"/>